<keyword evidence="6 9" id="KW-1133">Transmembrane helix</keyword>
<feature type="transmembrane region" description="Helical" evidence="9">
    <location>
        <begin position="425"/>
        <end position="444"/>
    </location>
</feature>
<dbReference type="InterPro" id="IPR004623">
    <property type="entry name" value="KdpA"/>
</dbReference>
<keyword evidence="7 9" id="KW-0406">Ion transport</keyword>
<feature type="transmembrane region" description="Helical" evidence="9">
    <location>
        <begin position="373"/>
        <end position="393"/>
    </location>
</feature>
<dbReference type="PANTHER" id="PTHR30607">
    <property type="entry name" value="POTASSIUM-TRANSPORTING ATPASE A CHAIN"/>
    <property type="match status" value="1"/>
</dbReference>
<keyword evidence="3 9" id="KW-0633">Potassium transport</keyword>
<accession>A0ABU1ID56</accession>
<evidence type="ECO:0000256" key="1">
    <source>
        <dbReference type="ARBA" id="ARBA00022448"/>
    </source>
</evidence>
<feature type="transmembrane region" description="Helical" evidence="9">
    <location>
        <begin position="465"/>
        <end position="486"/>
    </location>
</feature>
<evidence type="ECO:0000256" key="5">
    <source>
        <dbReference type="ARBA" id="ARBA00022958"/>
    </source>
</evidence>
<comment type="caution">
    <text evidence="10">The sequence shown here is derived from an EMBL/GenBank/DDBJ whole genome shotgun (WGS) entry which is preliminary data.</text>
</comment>
<feature type="transmembrane region" description="Helical" evidence="9">
    <location>
        <begin position="292"/>
        <end position="313"/>
    </location>
</feature>
<evidence type="ECO:0000256" key="7">
    <source>
        <dbReference type="ARBA" id="ARBA00023065"/>
    </source>
</evidence>
<feature type="transmembrane region" description="Helical" evidence="9">
    <location>
        <begin position="400"/>
        <end position="419"/>
    </location>
</feature>
<dbReference type="Proteomes" id="UP001267710">
    <property type="component" value="Unassembled WGS sequence"/>
</dbReference>
<dbReference type="EMBL" id="JAVIZX010000001">
    <property type="protein sequence ID" value="MDR6215159.1"/>
    <property type="molecule type" value="Genomic_DNA"/>
</dbReference>
<evidence type="ECO:0000256" key="2">
    <source>
        <dbReference type="ARBA" id="ARBA00022475"/>
    </source>
</evidence>
<dbReference type="PIRSF" id="PIRSF001294">
    <property type="entry name" value="K_ATPaseA"/>
    <property type="match status" value="1"/>
</dbReference>
<feature type="transmembrane region" description="Helical" evidence="9">
    <location>
        <begin position="185"/>
        <end position="205"/>
    </location>
</feature>
<feature type="transmembrane region" description="Helical" evidence="9">
    <location>
        <begin position="93"/>
        <end position="112"/>
    </location>
</feature>
<comment type="similarity">
    <text evidence="9">Belongs to the KdpA family.</text>
</comment>
<feature type="transmembrane region" description="Helical" evidence="9">
    <location>
        <begin position="572"/>
        <end position="590"/>
    </location>
</feature>
<reference evidence="10 11" key="1">
    <citation type="submission" date="2023-08" db="EMBL/GenBank/DDBJ databases">
        <title>Functional and genomic diversity of the sorghum phyllosphere microbiome.</title>
        <authorList>
            <person name="Shade A."/>
        </authorList>
    </citation>
    <scope>NUCLEOTIDE SEQUENCE [LARGE SCALE GENOMIC DNA]</scope>
    <source>
        <strain evidence="10 11">SORGH_AS_0335</strain>
    </source>
</reference>
<proteinExistence type="inferred from homology"/>
<keyword evidence="2 9" id="KW-1003">Cell membrane</keyword>
<evidence type="ECO:0000313" key="11">
    <source>
        <dbReference type="Proteomes" id="UP001267710"/>
    </source>
</evidence>
<name>A0ABU1ID56_9BURK</name>
<keyword evidence="4 9" id="KW-0812">Transmembrane</keyword>
<evidence type="ECO:0000256" key="4">
    <source>
        <dbReference type="ARBA" id="ARBA00022692"/>
    </source>
</evidence>
<feature type="transmembrane region" description="Helical" evidence="9">
    <location>
        <begin position="132"/>
        <end position="153"/>
    </location>
</feature>
<keyword evidence="5 9" id="KW-0630">Potassium</keyword>
<sequence>MGASAWGLLALFLTVLVAAAWPLGRALAAVCRGDLPRWMRRFEAPVYRLCGIDPGESMPWHRYALGLLAFNGLGALLLYGLQRAQAVLPLNPMGLGAVAGDSAFNTAVSFVANTNWQGYAGESTMSYLTQMLGLTVQNFLSAATGIAVAFALARGFASRGQSAAGQPKEAGRVGNFWADITRITLWVLLPLSFAIALVLAGQGVIQNFSASATSDLLETVHYEAPKLDAAGQPVLDASGAPVLQPQQSATQTLAMGPVASQEAIKMLGTNGGGFFNANSAHPYENPTALSNLVQMLAIFLIPAALCFAFGRVVGDQRQGVAVLAAMALMFVVAVVVLTGAEQAGNPLLAPLGADQAASALQSGGNMEGKEVRFGIDASALFAVVTTAASCGAVNLMHDSLTPLGGMVPLVLMQLGEVVFGGVGSGLYGMLVFAILAVFIAGLMIGRTPEYLGKKIEVHEMKLTSIAILVTPLLVLVGTAVAVSTTAGTAGVANPGAHGFSEILYALTSAANNNGSAFAGLSANTPFYNALLALAMWLGRFGVIVPVLAIAGALAAKQKLPATAGTLPTHGPLFVLLLVATVLLVGLLNYVPSLALGPVVEHLMLWKQP</sequence>
<keyword evidence="11" id="KW-1185">Reference proteome</keyword>
<feature type="transmembrane region" description="Helical" evidence="9">
    <location>
        <begin position="320"/>
        <end position="340"/>
    </location>
</feature>
<feature type="transmembrane region" description="Helical" evidence="9">
    <location>
        <begin position="63"/>
        <end position="81"/>
    </location>
</feature>
<dbReference type="HAMAP" id="MF_00275">
    <property type="entry name" value="KdpA"/>
    <property type="match status" value="1"/>
</dbReference>
<keyword evidence="1 9" id="KW-0813">Transport</keyword>
<dbReference type="Pfam" id="PF03814">
    <property type="entry name" value="KdpA"/>
    <property type="match status" value="1"/>
</dbReference>
<dbReference type="NCBIfam" id="TIGR00680">
    <property type="entry name" value="kdpA"/>
    <property type="match status" value="1"/>
</dbReference>
<evidence type="ECO:0000256" key="8">
    <source>
        <dbReference type="ARBA" id="ARBA00023136"/>
    </source>
</evidence>
<evidence type="ECO:0000256" key="6">
    <source>
        <dbReference type="ARBA" id="ARBA00022989"/>
    </source>
</evidence>
<dbReference type="RefSeq" id="WP_309829542.1">
    <property type="nucleotide sequence ID" value="NZ_JAVIZX010000001.1"/>
</dbReference>
<comment type="subunit">
    <text evidence="9">The system is composed of three essential subunits: KdpA, KdpB and KdpC.</text>
</comment>
<evidence type="ECO:0000256" key="9">
    <source>
        <dbReference type="HAMAP-Rule" id="MF_00275"/>
    </source>
</evidence>
<dbReference type="PANTHER" id="PTHR30607:SF2">
    <property type="entry name" value="POTASSIUM-TRANSPORTING ATPASE POTASSIUM-BINDING SUBUNIT"/>
    <property type="match status" value="1"/>
</dbReference>
<protein>
    <recommendedName>
        <fullName evidence="9">Potassium-transporting ATPase potassium-binding subunit</fullName>
    </recommendedName>
    <alternativeName>
        <fullName evidence="9">ATP phosphohydrolase [potassium-transporting] A chain</fullName>
    </alternativeName>
    <alternativeName>
        <fullName evidence="9">Potassium-binding and translocating subunit A</fullName>
    </alternativeName>
    <alternativeName>
        <fullName evidence="9">Potassium-translocating ATPase A chain</fullName>
    </alternativeName>
</protein>
<gene>
    <name evidence="9" type="primary">kdpA</name>
    <name evidence="10" type="ORF">QE399_002848</name>
</gene>
<comment type="subcellular location">
    <subcellularLocation>
        <location evidence="9">Cell membrane</location>
        <topology evidence="9">Multi-pass membrane protein</topology>
    </subcellularLocation>
</comment>
<evidence type="ECO:0000256" key="3">
    <source>
        <dbReference type="ARBA" id="ARBA00022538"/>
    </source>
</evidence>
<evidence type="ECO:0000313" key="10">
    <source>
        <dbReference type="EMBL" id="MDR6215159.1"/>
    </source>
</evidence>
<organism evidence="10 11">
    <name type="scientific">Paracidovorax wautersii</name>
    <dbReference type="NCBI Taxonomy" id="1177982"/>
    <lineage>
        <taxon>Bacteria</taxon>
        <taxon>Pseudomonadati</taxon>
        <taxon>Pseudomonadota</taxon>
        <taxon>Betaproteobacteria</taxon>
        <taxon>Burkholderiales</taxon>
        <taxon>Comamonadaceae</taxon>
        <taxon>Paracidovorax</taxon>
    </lineage>
</organism>
<feature type="transmembrane region" description="Helical" evidence="9">
    <location>
        <begin position="529"/>
        <end position="551"/>
    </location>
</feature>
<keyword evidence="8 9" id="KW-0472">Membrane</keyword>
<comment type="function">
    <text evidence="9">Part of the high-affinity ATP-driven potassium transport (or Kdp) system, which catalyzes the hydrolysis of ATP coupled with the electrogenic transport of potassium into the cytoplasm. This subunit binds the extracellular potassium ions and delivers the ions to the membrane domain of KdpB through an intramembrane tunnel.</text>
</comment>